<sequence>MYGSARAVSHIEGSPARSPRLPRSPRSGHRRANSGSSGSKTLSMENIQSLNAAYATSGPMYLSDHEGVGSTATYPKGTLTLGRATSRAMYGGRVTAMGSTPNIAMVGLPHADLLSYGDLGSLSMLHHQGTPSALLRQAVRGSGGELLELQAQMRDMQRENELLRRELDLKDSKLGSSTNSIKSFWSPELKKERVMRKEEAARTSILKEQMRVTHEENQHLQLTIQALQDELRTQRDLNHLLQQESGSRVSAGEHFTAIELTEENFRRLQAEHDRQAKELFLLRKTLEEMELRIETQKQTLGARDESIKKLLEMLQSKGLPPASGRASDEEEQERARRIAEAEAQLGHLEVILDQKEKENIHLREELHRRNQLHPDPGKTKALQTIIEMKDTKIACLERNIRDLEDEIQMLKANGLLNTEDREEEIKQMEVYKNHSKFMKTKIDQLKQELSKKESELLALQTKLETLNNQNSDCKQHIEVLKESLTAKEQRAAILQTEVDALRLRLEEKESFLNKKTKQLQDLTEEKGTLAGEIRDMKDMLEVKERKINVLQKKIENLQEQLRDKDKQLGNLKDRVKSLQTDSSNTDTALATLEEALSEKERIIERLKEQREREDRERLEEVDSYKRENKDLKEKVNSLQVELTEKESSLIDLKEHASSLASLGLKKDSKLKSLEIAIEQKKEECSKLETQLQKAHDMEVQQSSRGNPEYVDRVKLLEKEVSFYKEESSKAQAEVERLLEILREVETDKNDKDKKIAELERQTKDQNKKGPGIKLGPQMDKKGPGNILQDQRKDNPMDNPKVCCFYFMALNFVLNQEKTRKTKGFLFIFLHTFFFISQMEELLNVLEKTRQELEATKQRLSSTQQSLTERDGHLTNLRQERRKQLEEILEMKQQALLAAISEKDANIALLELSSSNKKKTQEEVLALKREKDRLMHQLKQQTQSRMKLIADNYEDDHYHPHAPPPRHPPPHHRGPGRGPPHPGHRPAPDQVCMVSSLYYKFCVCTF</sequence>
<dbReference type="GO" id="GO:0098882">
    <property type="term" value="F:structural constituent of presynaptic active zone"/>
    <property type="evidence" value="ECO:0007669"/>
    <property type="project" value="TreeGrafter"/>
</dbReference>
<evidence type="ECO:0000256" key="7">
    <source>
        <dbReference type="ARBA" id="ARBA00023273"/>
    </source>
</evidence>
<feature type="region of interest" description="Disordered" evidence="10">
    <location>
        <begin position="752"/>
        <end position="793"/>
    </location>
</feature>
<protein>
    <submittedName>
        <fullName evidence="11">ERC protein 2-like</fullName>
    </submittedName>
</protein>
<dbReference type="Ensembl" id="ENSSANT00000025975.1">
    <property type="protein sequence ID" value="ENSSANP00000024385.1"/>
    <property type="gene ID" value="ENSSANG00000012075.1"/>
</dbReference>
<evidence type="ECO:0000256" key="4">
    <source>
        <dbReference type="ARBA" id="ARBA00023018"/>
    </source>
</evidence>
<comment type="subcellular location">
    <subcellularLocation>
        <location evidence="1">Cytoplasm</location>
        <location evidence="1">Cytoskeleton</location>
    </subcellularLocation>
    <subcellularLocation>
        <location evidence="8">Presynapse</location>
    </subcellularLocation>
</comment>
<dbReference type="Gene3D" id="1.10.287.1490">
    <property type="match status" value="1"/>
</dbReference>
<evidence type="ECO:0000256" key="9">
    <source>
        <dbReference type="SAM" id="Coils"/>
    </source>
</evidence>
<evidence type="ECO:0000256" key="2">
    <source>
        <dbReference type="ARBA" id="ARBA00022490"/>
    </source>
</evidence>
<dbReference type="GO" id="GO:0048167">
    <property type="term" value="P:regulation of synaptic plasticity"/>
    <property type="evidence" value="ECO:0007669"/>
    <property type="project" value="TreeGrafter"/>
</dbReference>
<evidence type="ECO:0000256" key="5">
    <source>
        <dbReference type="ARBA" id="ARBA00023054"/>
    </source>
</evidence>
<keyword evidence="6" id="KW-0206">Cytoskeleton</keyword>
<evidence type="ECO:0000256" key="1">
    <source>
        <dbReference type="ARBA" id="ARBA00004245"/>
    </source>
</evidence>
<dbReference type="PANTHER" id="PTHR18861:SF3">
    <property type="entry name" value="ERC PROTEIN 2"/>
    <property type="match status" value="1"/>
</dbReference>
<feature type="compositionally biased region" description="Polar residues" evidence="10">
    <location>
        <begin position="33"/>
        <end position="42"/>
    </location>
</feature>
<evidence type="ECO:0000256" key="3">
    <source>
        <dbReference type="ARBA" id="ARBA00022553"/>
    </source>
</evidence>
<name>A0A671LVC7_9TELE</name>
<dbReference type="GO" id="GO:0030424">
    <property type="term" value="C:axon"/>
    <property type="evidence" value="ECO:0007669"/>
    <property type="project" value="UniProtKB-SubCell"/>
</dbReference>
<keyword evidence="5 9" id="KW-0175">Coiled coil</keyword>
<dbReference type="SUPFAM" id="SSF90257">
    <property type="entry name" value="Myosin rod fragments"/>
    <property type="match status" value="1"/>
</dbReference>
<keyword evidence="12" id="KW-1185">Reference proteome</keyword>
<feature type="coiled-coil region" evidence="9">
    <location>
        <begin position="146"/>
        <end position="173"/>
    </location>
</feature>
<feature type="region of interest" description="Disordered" evidence="10">
    <location>
        <begin position="315"/>
        <end position="334"/>
    </location>
</feature>
<dbReference type="Proteomes" id="UP000472260">
    <property type="component" value="Unassembled WGS sequence"/>
</dbReference>
<keyword evidence="3" id="KW-0597">Phosphoprotein</keyword>
<keyword evidence="7" id="KW-0966">Cell projection</keyword>
<feature type="coiled-coil region" evidence="9">
    <location>
        <begin position="835"/>
        <end position="943"/>
    </location>
</feature>
<dbReference type="GO" id="GO:0007274">
    <property type="term" value="P:neuromuscular synaptic transmission"/>
    <property type="evidence" value="ECO:0007669"/>
    <property type="project" value="TreeGrafter"/>
</dbReference>
<feature type="compositionally biased region" description="Low complexity" evidence="10">
    <location>
        <begin position="14"/>
        <end position="25"/>
    </location>
</feature>
<dbReference type="AlphaFoldDB" id="A0A671LVC7"/>
<proteinExistence type="predicted"/>
<evidence type="ECO:0000256" key="10">
    <source>
        <dbReference type="SAM" id="MobiDB-lite"/>
    </source>
</evidence>
<keyword evidence="4" id="KW-0770">Synapse</keyword>
<accession>A0A671LVC7</accession>
<evidence type="ECO:0000256" key="8">
    <source>
        <dbReference type="ARBA" id="ARBA00034106"/>
    </source>
</evidence>
<dbReference type="SUPFAM" id="SSF57997">
    <property type="entry name" value="Tropomyosin"/>
    <property type="match status" value="1"/>
</dbReference>
<keyword evidence="2" id="KW-0963">Cytoplasm</keyword>
<reference evidence="11" key="2">
    <citation type="submission" date="2025-09" db="UniProtKB">
        <authorList>
            <consortium name="Ensembl"/>
        </authorList>
    </citation>
    <scope>IDENTIFICATION</scope>
</reference>
<organism evidence="11 12">
    <name type="scientific">Sinocyclocheilus anshuiensis</name>
    <dbReference type="NCBI Taxonomy" id="1608454"/>
    <lineage>
        <taxon>Eukaryota</taxon>
        <taxon>Metazoa</taxon>
        <taxon>Chordata</taxon>
        <taxon>Craniata</taxon>
        <taxon>Vertebrata</taxon>
        <taxon>Euteleostomi</taxon>
        <taxon>Actinopterygii</taxon>
        <taxon>Neopterygii</taxon>
        <taxon>Teleostei</taxon>
        <taxon>Ostariophysi</taxon>
        <taxon>Cypriniformes</taxon>
        <taxon>Cyprinidae</taxon>
        <taxon>Cyprininae</taxon>
        <taxon>Sinocyclocheilus</taxon>
    </lineage>
</organism>
<feature type="region of interest" description="Disordered" evidence="10">
    <location>
        <begin position="954"/>
        <end position="986"/>
    </location>
</feature>
<dbReference type="PANTHER" id="PTHR18861">
    <property type="entry name" value="ELKS/RAB6-INTERACTING/CAST PROTEIN"/>
    <property type="match status" value="1"/>
</dbReference>
<dbReference type="GO" id="GO:0048788">
    <property type="term" value="C:cytoskeleton of presynaptic active zone"/>
    <property type="evidence" value="ECO:0007669"/>
    <property type="project" value="TreeGrafter"/>
</dbReference>
<evidence type="ECO:0000313" key="12">
    <source>
        <dbReference type="Proteomes" id="UP000472260"/>
    </source>
</evidence>
<feature type="region of interest" description="Disordered" evidence="10">
    <location>
        <begin position="1"/>
        <end position="42"/>
    </location>
</feature>
<dbReference type="Pfam" id="PF10174">
    <property type="entry name" value="Cast"/>
    <property type="match status" value="1"/>
</dbReference>
<dbReference type="InterPro" id="IPR019323">
    <property type="entry name" value="ELKS/CAST"/>
</dbReference>
<evidence type="ECO:0000256" key="6">
    <source>
        <dbReference type="ARBA" id="ARBA00023212"/>
    </source>
</evidence>
<feature type="coiled-coil region" evidence="9">
    <location>
        <begin position="210"/>
        <end position="278"/>
    </location>
</feature>
<reference evidence="11" key="1">
    <citation type="submission" date="2025-08" db="UniProtKB">
        <authorList>
            <consortium name="Ensembl"/>
        </authorList>
    </citation>
    <scope>IDENTIFICATION</scope>
</reference>
<evidence type="ECO:0000313" key="11">
    <source>
        <dbReference type="Ensembl" id="ENSSANP00000024385.1"/>
    </source>
</evidence>
<gene>
    <name evidence="11" type="primary">LOC107694874</name>
</gene>
<feature type="compositionally biased region" description="Basic and acidic residues" evidence="10">
    <location>
        <begin position="752"/>
        <end position="767"/>
    </location>
</feature>